<dbReference type="SUPFAM" id="SSF51735">
    <property type="entry name" value="NAD(P)-binding Rossmann-fold domains"/>
    <property type="match status" value="1"/>
</dbReference>
<dbReference type="Gene3D" id="3.40.50.720">
    <property type="entry name" value="NAD(P)-binding Rossmann-like Domain"/>
    <property type="match status" value="1"/>
</dbReference>
<dbReference type="AlphaFoldDB" id="A0A6A7FT44"/>
<dbReference type="GO" id="GO:0006631">
    <property type="term" value="P:fatty acid metabolic process"/>
    <property type="evidence" value="ECO:0007669"/>
    <property type="project" value="TreeGrafter"/>
</dbReference>
<proteinExistence type="evidence at transcript level"/>
<comment type="similarity">
    <text evidence="2">Belongs to the short-chain dehydrogenases/reductases (SDR) family.</text>
</comment>
<dbReference type="GO" id="GO:0008210">
    <property type="term" value="P:estrogen metabolic process"/>
    <property type="evidence" value="ECO:0007669"/>
    <property type="project" value="TreeGrafter"/>
</dbReference>
<evidence type="ECO:0000256" key="2">
    <source>
        <dbReference type="RuleBase" id="RU000363"/>
    </source>
</evidence>
<reference evidence="3" key="1">
    <citation type="submission" date="2017-11" db="EMBL/GenBank/DDBJ databases">
        <title>The sensing device of the deep-sea amphipod.</title>
        <authorList>
            <person name="Kobayashi H."/>
            <person name="Nagahama T."/>
            <person name="Arai W."/>
            <person name="Sasagawa Y."/>
            <person name="Umeda M."/>
            <person name="Hayashi T."/>
            <person name="Nikaido I."/>
            <person name="Watanabe H."/>
            <person name="Oguri K."/>
            <person name="Kitazato H."/>
            <person name="Fujioka K."/>
            <person name="Kido Y."/>
            <person name="Takami H."/>
        </authorList>
    </citation>
    <scope>NUCLEOTIDE SEQUENCE</scope>
    <source>
        <tissue evidence="3">Whole body</tissue>
    </source>
</reference>
<dbReference type="InterPro" id="IPR002347">
    <property type="entry name" value="SDR_fam"/>
</dbReference>
<organism evidence="3">
    <name type="scientific">Hirondellea gigas</name>
    <dbReference type="NCBI Taxonomy" id="1518452"/>
    <lineage>
        <taxon>Eukaryota</taxon>
        <taxon>Metazoa</taxon>
        <taxon>Ecdysozoa</taxon>
        <taxon>Arthropoda</taxon>
        <taxon>Crustacea</taxon>
        <taxon>Multicrustacea</taxon>
        <taxon>Malacostraca</taxon>
        <taxon>Eumalacostraca</taxon>
        <taxon>Peracarida</taxon>
        <taxon>Amphipoda</taxon>
        <taxon>Amphilochidea</taxon>
        <taxon>Lysianassida</taxon>
        <taxon>Lysianassidira</taxon>
        <taxon>Lysianassoidea</taxon>
        <taxon>Lysianassidae</taxon>
        <taxon>Hirondellea</taxon>
    </lineage>
</organism>
<dbReference type="PANTHER" id="PTHR43658">
    <property type="entry name" value="SHORT-CHAIN DEHYDROGENASE/REDUCTASE"/>
    <property type="match status" value="1"/>
</dbReference>
<sequence>MLQIKRNDRHYILCQVTSEDDVIRTLKLCKERYGRLNAVVNCAGIGVAFKAYNHNKGTYHALEDFERCIRVNAVGTFNVVRLSAGFIHQNTPAEEDGYRGVIINTASIAAFEGQVGQAAYAASKGAIVSMTLPLAREFAMIGVRLCTIAPGLFKTPLLEYLPDKVKTFLGDNVPFPKRFGDPDEYAMMAQTIILNKYMNGEVIRIDGALRMLP</sequence>
<evidence type="ECO:0000256" key="1">
    <source>
        <dbReference type="ARBA" id="ARBA00023002"/>
    </source>
</evidence>
<dbReference type="EMBL" id="IACT01001988">
    <property type="protein sequence ID" value="LAC21299.1"/>
    <property type="molecule type" value="mRNA"/>
</dbReference>
<dbReference type="InterPro" id="IPR036291">
    <property type="entry name" value="NAD(P)-bd_dom_sf"/>
</dbReference>
<dbReference type="GO" id="GO:0004303">
    <property type="term" value="F:estradiol 17-beta-dehydrogenase [NAD(P)+] activity"/>
    <property type="evidence" value="ECO:0007669"/>
    <property type="project" value="TreeGrafter"/>
</dbReference>
<dbReference type="PRINTS" id="PR00080">
    <property type="entry name" value="SDRFAMILY"/>
</dbReference>
<accession>A0A6A7FT44</accession>
<keyword evidence="1" id="KW-0560">Oxidoreductase</keyword>
<dbReference type="GO" id="GO:0005739">
    <property type="term" value="C:mitochondrion"/>
    <property type="evidence" value="ECO:0007669"/>
    <property type="project" value="TreeGrafter"/>
</dbReference>
<protein>
    <submittedName>
        <fullName evidence="3">3-hydroxyacyl-CoA dehydrogenase type-2</fullName>
    </submittedName>
</protein>
<dbReference type="GO" id="GO:0008209">
    <property type="term" value="P:androgen metabolic process"/>
    <property type="evidence" value="ECO:0007669"/>
    <property type="project" value="TreeGrafter"/>
</dbReference>
<dbReference type="PANTHER" id="PTHR43658:SF8">
    <property type="entry name" value="17-BETA-HYDROXYSTEROID DEHYDROGENASE 14-RELATED"/>
    <property type="match status" value="1"/>
</dbReference>
<evidence type="ECO:0000313" key="3">
    <source>
        <dbReference type="EMBL" id="LAC21299.1"/>
    </source>
</evidence>
<dbReference type="Pfam" id="PF00106">
    <property type="entry name" value="adh_short"/>
    <property type="match status" value="1"/>
</dbReference>
<dbReference type="PRINTS" id="PR00081">
    <property type="entry name" value="GDHRDH"/>
</dbReference>
<dbReference type="PROSITE" id="PS00061">
    <property type="entry name" value="ADH_SHORT"/>
    <property type="match status" value="1"/>
</dbReference>
<name>A0A6A7FT44_9CRUS</name>
<dbReference type="InterPro" id="IPR020904">
    <property type="entry name" value="Sc_DH/Rdtase_CS"/>
</dbReference>